<gene>
    <name evidence="2" type="ORF">BD833_10729</name>
</gene>
<dbReference type="EMBL" id="VNHW01000007">
    <property type="protein sequence ID" value="TYP87094.1"/>
    <property type="molecule type" value="Genomic_DNA"/>
</dbReference>
<evidence type="ECO:0000313" key="2">
    <source>
        <dbReference type="EMBL" id="TYP87094.1"/>
    </source>
</evidence>
<keyword evidence="3" id="KW-1185">Reference proteome</keyword>
<sequence length="162" mass="17612">MTSDEPDPQLPAQLTPEQDRPGPDRYTLLAWVELELALEAGVRVDAAHAVLGDAVVRAFGPGMFGWVAEALAAEGRDPRDLAVLLDDDALAGRVLAALHERMGADDEAPEPPDARLVWSAFSPDDPYGGRGAIRRAAHRRGESARRALLLPRRPRVAGRRER</sequence>
<evidence type="ECO:0000313" key="3">
    <source>
        <dbReference type="Proteomes" id="UP000322499"/>
    </source>
</evidence>
<accession>A0A5S5CVH5</accession>
<evidence type="ECO:0000256" key="1">
    <source>
        <dbReference type="SAM" id="MobiDB-lite"/>
    </source>
</evidence>
<dbReference type="Proteomes" id="UP000322499">
    <property type="component" value="Unassembled WGS sequence"/>
</dbReference>
<name>A0A5S5CVH5_9ACTN</name>
<proteinExistence type="predicted"/>
<reference evidence="2 3" key="1">
    <citation type="submission" date="2019-07" db="EMBL/GenBank/DDBJ databases">
        <title>Genomic Encyclopedia of Archaeal and Bacterial Type Strains, Phase II (KMG-II): from individual species to whole genera.</title>
        <authorList>
            <person name="Goeker M."/>
        </authorList>
    </citation>
    <scope>NUCLEOTIDE SEQUENCE [LARGE SCALE GENOMIC DNA]</scope>
    <source>
        <strain evidence="2 3">DSM 46842</strain>
    </source>
</reference>
<protein>
    <submittedName>
        <fullName evidence="2">Uncharacterized protein</fullName>
    </submittedName>
</protein>
<organism evidence="2 3">
    <name type="scientific">Blastococcus xanthinilyticus</name>
    <dbReference type="NCBI Taxonomy" id="1564164"/>
    <lineage>
        <taxon>Bacteria</taxon>
        <taxon>Bacillati</taxon>
        <taxon>Actinomycetota</taxon>
        <taxon>Actinomycetes</taxon>
        <taxon>Geodermatophilales</taxon>
        <taxon>Geodermatophilaceae</taxon>
        <taxon>Blastococcus</taxon>
    </lineage>
</organism>
<comment type="caution">
    <text evidence="2">The sequence shown here is derived from an EMBL/GenBank/DDBJ whole genome shotgun (WGS) entry which is preliminary data.</text>
</comment>
<dbReference type="RefSeq" id="WP_166533376.1">
    <property type="nucleotide sequence ID" value="NZ_VNHW01000007.1"/>
</dbReference>
<dbReference type="AlphaFoldDB" id="A0A5S5CVH5"/>
<feature type="region of interest" description="Disordered" evidence="1">
    <location>
        <begin position="1"/>
        <end position="22"/>
    </location>
</feature>